<sequence>MTRGRYGYGSTSVICLALPRNHVSYRLHGATFVMVRLIHTMRVVAYAPPNEDIAQRVLFAALYIRSRLYASDQAGQIFPRLLLLLIAS</sequence>
<protein>
    <submittedName>
        <fullName evidence="1">Predicted protein</fullName>
    </submittedName>
</protein>
<dbReference type="VEuPathDB" id="FungiDB:LEMA_P020610.1"/>
<proteinExistence type="predicted"/>
<dbReference type="AlphaFoldDB" id="E5AB90"/>
<name>E5AB90_LEPMJ</name>
<gene>
    <name evidence="1" type="ORF">LEMA_P020610.1</name>
</gene>
<keyword evidence="2" id="KW-1185">Reference proteome</keyword>
<dbReference type="EMBL" id="FP929138">
    <property type="protein sequence ID" value="CBY00931.1"/>
    <property type="molecule type" value="Genomic_DNA"/>
</dbReference>
<organism evidence="2">
    <name type="scientific">Leptosphaeria maculans (strain JN3 / isolate v23.1.3 / race Av1-4-5-6-7-8)</name>
    <name type="common">Blackleg fungus</name>
    <name type="synonym">Phoma lingam</name>
    <dbReference type="NCBI Taxonomy" id="985895"/>
    <lineage>
        <taxon>Eukaryota</taxon>
        <taxon>Fungi</taxon>
        <taxon>Dikarya</taxon>
        <taxon>Ascomycota</taxon>
        <taxon>Pezizomycotina</taxon>
        <taxon>Dothideomycetes</taxon>
        <taxon>Pleosporomycetidae</taxon>
        <taxon>Pleosporales</taxon>
        <taxon>Pleosporineae</taxon>
        <taxon>Leptosphaeriaceae</taxon>
        <taxon>Plenodomus</taxon>
        <taxon>Plenodomus lingam/Leptosphaeria maculans species complex</taxon>
    </lineage>
</organism>
<evidence type="ECO:0000313" key="2">
    <source>
        <dbReference type="Proteomes" id="UP000002668"/>
    </source>
</evidence>
<dbReference type="Proteomes" id="UP000002668">
    <property type="component" value="Genome"/>
</dbReference>
<dbReference type="InParanoid" id="E5AB90"/>
<accession>E5AB90</accession>
<dbReference type="HOGENOM" id="CLU_2469514_0_0_1"/>
<reference evidence="2" key="1">
    <citation type="journal article" date="2011" name="Nat. Commun.">
        <title>Effector diversification within compartments of the Leptosphaeria maculans genome affected by Repeat-Induced Point mutations.</title>
        <authorList>
            <person name="Rouxel T."/>
            <person name="Grandaubert J."/>
            <person name="Hane J.K."/>
            <person name="Hoede C."/>
            <person name="van de Wouw A.P."/>
            <person name="Couloux A."/>
            <person name="Dominguez V."/>
            <person name="Anthouard V."/>
            <person name="Bally P."/>
            <person name="Bourras S."/>
            <person name="Cozijnsen A.J."/>
            <person name="Ciuffetti L.M."/>
            <person name="Degrave A."/>
            <person name="Dilmaghani A."/>
            <person name="Duret L."/>
            <person name="Fudal I."/>
            <person name="Goodwin S.B."/>
            <person name="Gout L."/>
            <person name="Glaser N."/>
            <person name="Linglin J."/>
            <person name="Kema G.H.J."/>
            <person name="Lapalu N."/>
            <person name="Lawrence C.B."/>
            <person name="May K."/>
            <person name="Meyer M."/>
            <person name="Ollivier B."/>
            <person name="Poulain J."/>
            <person name="Schoch C.L."/>
            <person name="Simon A."/>
            <person name="Spatafora J.W."/>
            <person name="Stachowiak A."/>
            <person name="Turgeon B.G."/>
            <person name="Tyler B.M."/>
            <person name="Vincent D."/>
            <person name="Weissenbach J."/>
            <person name="Amselem J."/>
            <person name="Quesneville H."/>
            <person name="Oliver R.P."/>
            <person name="Wincker P."/>
            <person name="Balesdent M.-H."/>
            <person name="Howlett B.J."/>
        </authorList>
    </citation>
    <scope>NUCLEOTIDE SEQUENCE [LARGE SCALE GENOMIC DNA]</scope>
    <source>
        <strain evidence="2">JN3 / isolate v23.1.3 / race Av1-4-5-6-7-8</strain>
    </source>
</reference>
<evidence type="ECO:0000313" key="1">
    <source>
        <dbReference type="EMBL" id="CBY00931.1"/>
    </source>
</evidence>